<protein>
    <submittedName>
        <fullName evidence="3">Transglycosylase SLT domain-containing protein</fullName>
    </submittedName>
</protein>
<keyword evidence="1" id="KW-0472">Membrane</keyword>
<accession>A0A1W1WPP3</accession>
<keyword evidence="1" id="KW-0812">Transmembrane</keyword>
<dbReference type="RefSeq" id="WP_084662313.1">
    <property type="nucleotide sequence ID" value="NZ_FWWY01000002.1"/>
</dbReference>
<dbReference type="EMBL" id="FWWY01000002">
    <property type="protein sequence ID" value="SMC08206.1"/>
    <property type="molecule type" value="Genomic_DNA"/>
</dbReference>
<sequence length="493" mass="51521">MTKKPLWLIAAVGGGGLVGLPLLFVILAPALMLIGGLALHQTSDPPPFPDSPAFSDQWINLSTHVVTANQLYTTIPNSVWISVVQALSNGAVLANQTHGHGLFASYNPALTGHPLTDFNSAVPKLAAAWAAHRYKSHSLAQFASTRDQPPASFIDTVKQDIITLSTTPMVAAWPVTGWQNGQWHYPSGTRTKTWVLAIGSAPVGQPVAVPWKPPTCTWIHGKQVCTPNDIAVSMVSPPTSMTIQSDGYNGPMLSSLLPSGSAVPAWPHAEVFGADVIVNAQHPVTITAHWPTFSVSVTLPSSTGFTIGGGGGTLPPSYSPASVRAAVTQWWPDILQASHHTGVPPAWIAGEMLEESGGNPGAVANLANPFGGALGLMQLEPQTAQSLPGWYPGARENPQVNLTLGAELLADNYRTFHSWRLASAAYYGGAGAVEDAGVSPGMSWSAGQSLLANVVPDPQAGNSLSLAQYANTVYAYAQAAAQDEHLSGPLASS</sequence>
<dbReference type="Pfam" id="PF01464">
    <property type="entry name" value="SLT"/>
    <property type="match status" value="1"/>
</dbReference>
<dbReference type="InterPro" id="IPR023346">
    <property type="entry name" value="Lysozyme-like_dom_sf"/>
</dbReference>
<feature type="transmembrane region" description="Helical" evidence="1">
    <location>
        <begin position="7"/>
        <end position="39"/>
    </location>
</feature>
<gene>
    <name evidence="3" type="ORF">SAMN00768000_3746</name>
</gene>
<name>A0A1W1WPP3_SULTA</name>
<keyword evidence="1" id="KW-1133">Transmembrane helix</keyword>
<evidence type="ECO:0000313" key="4">
    <source>
        <dbReference type="Proteomes" id="UP000192660"/>
    </source>
</evidence>
<feature type="domain" description="Transglycosylase SLT" evidence="2">
    <location>
        <begin position="336"/>
        <end position="436"/>
    </location>
</feature>
<dbReference type="AlphaFoldDB" id="A0A1W1WPP3"/>
<organism evidence="3 4">
    <name type="scientific">Sulfobacillus thermosulfidooxidans (strain DSM 9293 / VKM B-1269 / AT-1)</name>
    <dbReference type="NCBI Taxonomy" id="929705"/>
    <lineage>
        <taxon>Bacteria</taxon>
        <taxon>Bacillati</taxon>
        <taxon>Bacillota</taxon>
        <taxon>Clostridia</taxon>
        <taxon>Eubacteriales</taxon>
        <taxon>Clostridiales Family XVII. Incertae Sedis</taxon>
        <taxon>Sulfobacillus</taxon>
    </lineage>
</organism>
<dbReference type="SUPFAM" id="SSF53955">
    <property type="entry name" value="Lysozyme-like"/>
    <property type="match status" value="1"/>
</dbReference>
<keyword evidence="4" id="KW-1185">Reference proteome</keyword>
<dbReference type="Gene3D" id="1.10.530.10">
    <property type="match status" value="1"/>
</dbReference>
<evidence type="ECO:0000259" key="2">
    <source>
        <dbReference type="Pfam" id="PF01464"/>
    </source>
</evidence>
<evidence type="ECO:0000256" key="1">
    <source>
        <dbReference type="SAM" id="Phobius"/>
    </source>
</evidence>
<proteinExistence type="predicted"/>
<evidence type="ECO:0000313" key="3">
    <source>
        <dbReference type="EMBL" id="SMC08206.1"/>
    </source>
</evidence>
<dbReference type="Proteomes" id="UP000192660">
    <property type="component" value="Unassembled WGS sequence"/>
</dbReference>
<reference evidence="4" key="1">
    <citation type="submission" date="2017-04" db="EMBL/GenBank/DDBJ databases">
        <authorList>
            <person name="Varghese N."/>
            <person name="Submissions S."/>
        </authorList>
    </citation>
    <scope>NUCLEOTIDE SEQUENCE [LARGE SCALE GENOMIC DNA]</scope>
    <source>
        <strain evidence="4">DSM 9293</strain>
    </source>
</reference>
<dbReference type="InterPro" id="IPR008258">
    <property type="entry name" value="Transglycosylase_SLT_dom_1"/>
</dbReference>
<dbReference type="OrthoDB" id="9800213at2"/>